<reference evidence="4" key="1">
    <citation type="journal article" date="2019" name="Int. J. Syst. Evol. Microbiol.">
        <title>The Global Catalogue of Microorganisms (GCM) 10K type strain sequencing project: providing services to taxonomists for standard genome sequencing and annotation.</title>
        <authorList>
            <consortium name="The Broad Institute Genomics Platform"/>
            <consortium name="The Broad Institute Genome Sequencing Center for Infectious Disease"/>
            <person name="Wu L."/>
            <person name="Ma J."/>
        </authorList>
    </citation>
    <scope>NUCLEOTIDE SEQUENCE [LARGE SCALE GENOMIC DNA]</scope>
    <source>
        <strain evidence="4">JCM 18326</strain>
    </source>
</reference>
<comment type="caution">
    <text evidence="3">The sequence shown here is derived from an EMBL/GenBank/DDBJ whole genome shotgun (WGS) entry which is preliminary data.</text>
</comment>
<evidence type="ECO:0000313" key="4">
    <source>
        <dbReference type="Proteomes" id="UP001500298"/>
    </source>
</evidence>
<dbReference type="InterPro" id="IPR002942">
    <property type="entry name" value="S4_RNA-bd"/>
</dbReference>
<dbReference type="PROSITE" id="PS50889">
    <property type="entry name" value="S4"/>
    <property type="match status" value="1"/>
</dbReference>
<dbReference type="Gene3D" id="3.10.290.10">
    <property type="entry name" value="RNA-binding S4 domain"/>
    <property type="match status" value="1"/>
</dbReference>
<evidence type="ECO:0000259" key="2">
    <source>
        <dbReference type="SMART" id="SM00363"/>
    </source>
</evidence>
<evidence type="ECO:0000313" key="3">
    <source>
        <dbReference type="EMBL" id="GAA4841477.1"/>
    </source>
</evidence>
<evidence type="ECO:0000256" key="1">
    <source>
        <dbReference type="PROSITE-ProRule" id="PRU00182"/>
    </source>
</evidence>
<dbReference type="InterPro" id="IPR036986">
    <property type="entry name" value="S4_RNA-bd_sf"/>
</dbReference>
<organism evidence="3 4">
    <name type="scientific">Algivirga pacifica</name>
    <dbReference type="NCBI Taxonomy" id="1162670"/>
    <lineage>
        <taxon>Bacteria</taxon>
        <taxon>Pseudomonadati</taxon>
        <taxon>Bacteroidota</taxon>
        <taxon>Cytophagia</taxon>
        <taxon>Cytophagales</taxon>
        <taxon>Flammeovirgaceae</taxon>
        <taxon>Algivirga</taxon>
    </lineage>
</organism>
<dbReference type="EMBL" id="BAABJX010000043">
    <property type="protein sequence ID" value="GAA4841477.1"/>
    <property type="molecule type" value="Genomic_DNA"/>
</dbReference>
<name>A0ABP9DEP5_9BACT</name>
<sequence length="101" mass="12139">MRTDKYLWAVRLFKTRTMASNAIKDEQVLINDKIVKPSQKIEQGDEIKLYRHPIWRSYQVHEIIEKRVGASIAQECITETTSEEEIEKFIKYQEEKRFYLS</sequence>
<feature type="domain" description="RNA-binding S4" evidence="2">
    <location>
        <begin position="1"/>
        <end position="60"/>
    </location>
</feature>
<dbReference type="SMART" id="SM00363">
    <property type="entry name" value="S4"/>
    <property type="match status" value="1"/>
</dbReference>
<accession>A0ABP9DEP5</accession>
<dbReference type="Pfam" id="PF01479">
    <property type="entry name" value="S4"/>
    <property type="match status" value="1"/>
</dbReference>
<dbReference type="Proteomes" id="UP001500298">
    <property type="component" value="Unassembled WGS sequence"/>
</dbReference>
<dbReference type="RefSeq" id="WP_345372851.1">
    <property type="nucleotide sequence ID" value="NZ_BAABJX010000043.1"/>
</dbReference>
<gene>
    <name evidence="3" type="ORF">GCM10023331_28090</name>
</gene>
<keyword evidence="1" id="KW-0694">RNA-binding</keyword>
<keyword evidence="4" id="KW-1185">Reference proteome</keyword>
<protein>
    <recommendedName>
        <fullName evidence="2">RNA-binding S4 domain-containing protein</fullName>
    </recommendedName>
</protein>
<dbReference type="CDD" id="cd00165">
    <property type="entry name" value="S4"/>
    <property type="match status" value="1"/>
</dbReference>
<proteinExistence type="predicted"/>
<dbReference type="SUPFAM" id="SSF55174">
    <property type="entry name" value="Alpha-L RNA-binding motif"/>
    <property type="match status" value="1"/>
</dbReference>